<protein>
    <submittedName>
        <fullName evidence="1">Uncharacterized protein</fullName>
    </submittedName>
</protein>
<dbReference type="EMBL" id="JAYWIO010000008">
    <property type="protein sequence ID" value="KAK7244099.1"/>
    <property type="molecule type" value="Genomic_DNA"/>
</dbReference>
<proteinExistence type="predicted"/>
<comment type="caution">
    <text evidence="1">The sequence shown here is derived from an EMBL/GenBank/DDBJ whole genome shotgun (WGS) entry which is preliminary data.</text>
</comment>
<sequence>MVAAVACGERLESRVVENEPSKFTELEREEKKHSHFRTSDRLFSVKDGSHLSVDQAAHVIHSGTHVVKFTKARNDGP</sequence>
<dbReference type="AlphaFoldDB" id="A0AAN9E065"/>
<keyword evidence="2" id="KW-1185">Reference proteome</keyword>
<organism evidence="1 2">
    <name type="scientific">Crotalaria pallida</name>
    <name type="common">Smooth rattlebox</name>
    <name type="synonym">Crotalaria striata</name>
    <dbReference type="NCBI Taxonomy" id="3830"/>
    <lineage>
        <taxon>Eukaryota</taxon>
        <taxon>Viridiplantae</taxon>
        <taxon>Streptophyta</taxon>
        <taxon>Embryophyta</taxon>
        <taxon>Tracheophyta</taxon>
        <taxon>Spermatophyta</taxon>
        <taxon>Magnoliopsida</taxon>
        <taxon>eudicotyledons</taxon>
        <taxon>Gunneridae</taxon>
        <taxon>Pentapetalae</taxon>
        <taxon>rosids</taxon>
        <taxon>fabids</taxon>
        <taxon>Fabales</taxon>
        <taxon>Fabaceae</taxon>
        <taxon>Papilionoideae</taxon>
        <taxon>50 kb inversion clade</taxon>
        <taxon>genistoids sensu lato</taxon>
        <taxon>core genistoids</taxon>
        <taxon>Crotalarieae</taxon>
        <taxon>Crotalaria</taxon>
    </lineage>
</organism>
<reference evidence="1 2" key="1">
    <citation type="submission" date="2024-01" db="EMBL/GenBank/DDBJ databases">
        <title>The genomes of 5 underutilized Papilionoideae crops provide insights into root nodulation and disease resistanc.</title>
        <authorList>
            <person name="Yuan L."/>
        </authorList>
    </citation>
    <scope>NUCLEOTIDE SEQUENCE [LARGE SCALE GENOMIC DNA]</scope>
    <source>
        <strain evidence="1">ZHUSHIDOU_FW_LH</strain>
        <tissue evidence="1">Leaf</tissue>
    </source>
</reference>
<evidence type="ECO:0000313" key="2">
    <source>
        <dbReference type="Proteomes" id="UP001372338"/>
    </source>
</evidence>
<accession>A0AAN9E065</accession>
<name>A0AAN9E065_CROPI</name>
<dbReference type="Proteomes" id="UP001372338">
    <property type="component" value="Unassembled WGS sequence"/>
</dbReference>
<gene>
    <name evidence="1" type="ORF">RIF29_38917</name>
</gene>
<evidence type="ECO:0000313" key="1">
    <source>
        <dbReference type="EMBL" id="KAK7244099.1"/>
    </source>
</evidence>